<proteinExistence type="predicted"/>
<keyword evidence="1" id="KW-0175">Coiled coil</keyword>
<sequence length="267" mass="29803">MTASHAQQICEDYLRQQIATNQEAQIAFSETRAAQRLLSRSADLRPVYEEVERSLGLKGLEWKVFLDCCVLATGAYWTPDKNLKDRASRKRMEKVNTEIGALSAQLADLLLERDELSNRSPFSCDTLYHPVEVMSQSSQSNGRYQSFLKSELDGLAARFDLKYWPSLSEMVRAIGQDAEDAEVFADDVRTAAMSESTRPSKADFIRALHKGVADNQHAGMGGLRHSFKLSDAAAATLANVLLDLPSDAVVDAKYAKNVRERDQRRQA</sequence>
<dbReference type="RefSeq" id="WP_053517338.1">
    <property type="nucleotide sequence ID" value="NZ_LDVR01000020.1"/>
</dbReference>
<organism evidence="2 3">
    <name type="scientific">Stenotrophomonas maltophilia</name>
    <name type="common">Pseudomonas maltophilia</name>
    <name type="synonym">Xanthomonas maltophilia</name>
    <dbReference type="NCBI Taxonomy" id="40324"/>
    <lineage>
        <taxon>Bacteria</taxon>
        <taxon>Pseudomonadati</taxon>
        <taxon>Pseudomonadota</taxon>
        <taxon>Gammaproteobacteria</taxon>
        <taxon>Lysobacterales</taxon>
        <taxon>Lysobacteraceae</taxon>
        <taxon>Stenotrophomonas</taxon>
        <taxon>Stenotrophomonas maltophilia group</taxon>
    </lineage>
</organism>
<accession>A0AAP7L230</accession>
<dbReference type="Proteomes" id="UP000092125">
    <property type="component" value="Unassembled WGS sequence"/>
</dbReference>
<gene>
    <name evidence="2" type="ORF">A9K56_00275</name>
</gene>
<evidence type="ECO:0000256" key="1">
    <source>
        <dbReference type="SAM" id="Coils"/>
    </source>
</evidence>
<reference evidence="2 3" key="1">
    <citation type="submission" date="2016-05" db="EMBL/GenBank/DDBJ databases">
        <title>Draft Genome Sequences of Stenotrophomonas maltophilia Strains Sm32COP, Sm41DVV, Sm46PAILV, SmF3, SmF22, SmSOFb1 and SmCVFa1, Isolated from Different Manures, in France.</title>
        <authorList>
            <person name="Nazaret S."/>
            <person name="Bodilis J."/>
        </authorList>
    </citation>
    <scope>NUCLEOTIDE SEQUENCE [LARGE SCALE GENOMIC DNA]</scope>
    <source>
        <strain evidence="2 3">Sm41DVV</strain>
    </source>
</reference>
<evidence type="ECO:0000313" key="3">
    <source>
        <dbReference type="Proteomes" id="UP000092125"/>
    </source>
</evidence>
<dbReference type="EMBL" id="LYVI01000001">
    <property type="protein sequence ID" value="OBU63190.1"/>
    <property type="molecule type" value="Genomic_DNA"/>
</dbReference>
<evidence type="ECO:0000313" key="2">
    <source>
        <dbReference type="EMBL" id="OBU63190.1"/>
    </source>
</evidence>
<feature type="coiled-coil region" evidence="1">
    <location>
        <begin position="92"/>
        <end position="119"/>
    </location>
</feature>
<name>A0AAP7L230_STEMA</name>
<comment type="caution">
    <text evidence="2">The sequence shown here is derived from an EMBL/GenBank/DDBJ whole genome shotgun (WGS) entry which is preliminary data.</text>
</comment>
<dbReference type="AlphaFoldDB" id="A0AAP7L230"/>
<protein>
    <submittedName>
        <fullName evidence="2">Uncharacterized protein</fullName>
    </submittedName>
</protein>